<evidence type="ECO:0000256" key="2">
    <source>
        <dbReference type="SAM" id="Phobius"/>
    </source>
</evidence>
<dbReference type="InterPro" id="IPR045691">
    <property type="entry name" value="DUF6056"/>
</dbReference>
<feature type="transmembrane region" description="Helical" evidence="2">
    <location>
        <begin position="106"/>
        <end position="126"/>
    </location>
</feature>
<proteinExistence type="predicted"/>
<feature type="transmembrane region" description="Helical" evidence="2">
    <location>
        <begin position="221"/>
        <end position="237"/>
    </location>
</feature>
<reference evidence="3" key="1">
    <citation type="submission" date="2022-10" db="EMBL/GenBank/DDBJ databases">
        <title>The complete genomes of actinobacterial strains from the NBC collection.</title>
        <authorList>
            <person name="Joergensen T.S."/>
            <person name="Alvarez Arevalo M."/>
            <person name="Sterndorff E.B."/>
            <person name="Faurdal D."/>
            <person name="Vuksanovic O."/>
            <person name="Mourched A.-S."/>
            <person name="Charusanti P."/>
            <person name="Shaw S."/>
            <person name="Blin K."/>
            <person name="Weber T."/>
        </authorList>
    </citation>
    <scope>NUCLEOTIDE SEQUENCE</scope>
    <source>
        <strain evidence="3">NBC_00003</strain>
    </source>
</reference>
<dbReference type="EMBL" id="CP108318">
    <property type="protein sequence ID" value="WTW64019.1"/>
    <property type="molecule type" value="Genomic_DNA"/>
</dbReference>
<feature type="transmembrane region" description="Helical" evidence="2">
    <location>
        <begin position="32"/>
        <end position="58"/>
    </location>
</feature>
<keyword evidence="2" id="KW-1133">Transmembrane helix</keyword>
<keyword evidence="2" id="KW-0472">Membrane</keyword>
<feature type="transmembrane region" description="Helical" evidence="2">
    <location>
        <begin position="304"/>
        <end position="325"/>
    </location>
</feature>
<keyword evidence="2" id="KW-0812">Transmembrane</keyword>
<sequence length="507" mass="54974">MNSSTTVAADDSAADARSAAADRPERSGARRALLWTAGILTAATGILLAVGSFLGLYVRPTSDDWCAAWKSRDMGVFGITSDFYNTQNGRVTNAFLSGIIYSDGLAGIKILPVILVVTMGVGLVLLGREILRAFGTRAPLLLLVAVAMVLEALLFFAGTRSYQVLLWTPATVSHTMPFIIALWALLFGIWAFRTGRKALRNTALVLTAVVGFAIGTLSEPFTVVSCVLVGTAALVCLPRLKVAKSWYPFTWSAVYCAAAVIGLAFLYTSPGARWRRAQTPPTKMSVGDVFKDYFHIWDTILHQWIYLGAVAAGLLLGLAVAVLAPRREQPAASRPPVAMLRVIAVLPVPLMALCTLLVAYALRSGYGPTGWTYARTWMNFMIPLVIALCGYGVLLGHWAGRRIAERRAPRMVPIVATVLVGAFALSATAALVPSVQKLAVSTVYRSIAWDKQNAKIRSEIAKGETDVAYKPMYIGSLAEPFFTKDYKRDWVAQCTAKFYGVDRVHKQ</sequence>
<feature type="transmembrane region" description="Helical" evidence="2">
    <location>
        <begin position="164"/>
        <end position="186"/>
    </location>
</feature>
<organism evidence="3">
    <name type="scientific">Streptomyces sp. NBC_00003</name>
    <dbReference type="NCBI Taxonomy" id="2903608"/>
    <lineage>
        <taxon>Bacteria</taxon>
        <taxon>Bacillati</taxon>
        <taxon>Actinomycetota</taxon>
        <taxon>Actinomycetes</taxon>
        <taxon>Kitasatosporales</taxon>
        <taxon>Streptomycetaceae</taxon>
        <taxon>Streptomyces</taxon>
    </lineage>
</organism>
<protein>
    <submittedName>
        <fullName evidence="3">DUF6056 family protein</fullName>
    </submittedName>
</protein>
<feature type="transmembrane region" description="Helical" evidence="2">
    <location>
        <begin position="249"/>
        <end position="267"/>
    </location>
</feature>
<feature type="transmembrane region" description="Helical" evidence="2">
    <location>
        <begin position="138"/>
        <end position="158"/>
    </location>
</feature>
<feature type="region of interest" description="Disordered" evidence="1">
    <location>
        <begin position="1"/>
        <end position="23"/>
    </location>
</feature>
<feature type="compositionally biased region" description="Low complexity" evidence="1">
    <location>
        <begin position="8"/>
        <end position="19"/>
    </location>
</feature>
<feature type="transmembrane region" description="Helical" evidence="2">
    <location>
        <begin position="380"/>
        <end position="399"/>
    </location>
</feature>
<dbReference type="Pfam" id="PF19528">
    <property type="entry name" value="DUF6056"/>
    <property type="match status" value="1"/>
</dbReference>
<feature type="transmembrane region" description="Helical" evidence="2">
    <location>
        <begin position="198"/>
        <end position="215"/>
    </location>
</feature>
<feature type="transmembrane region" description="Helical" evidence="2">
    <location>
        <begin position="411"/>
        <end position="432"/>
    </location>
</feature>
<evidence type="ECO:0000256" key="1">
    <source>
        <dbReference type="SAM" id="MobiDB-lite"/>
    </source>
</evidence>
<accession>A0AAU2VAB3</accession>
<dbReference type="AlphaFoldDB" id="A0AAU2VAB3"/>
<gene>
    <name evidence="3" type="ORF">OG549_27140</name>
</gene>
<name>A0AAU2VAB3_9ACTN</name>
<evidence type="ECO:0000313" key="3">
    <source>
        <dbReference type="EMBL" id="WTW64019.1"/>
    </source>
</evidence>
<feature type="transmembrane region" description="Helical" evidence="2">
    <location>
        <begin position="337"/>
        <end position="360"/>
    </location>
</feature>